<dbReference type="PANTHER" id="PTHR34985">
    <property type="entry name" value="SLR0554 PROTEIN"/>
    <property type="match status" value="1"/>
</dbReference>
<keyword evidence="4" id="KW-1185">Reference proteome</keyword>
<dbReference type="PANTHER" id="PTHR34985:SF1">
    <property type="entry name" value="SLR0554 PROTEIN"/>
    <property type="match status" value="1"/>
</dbReference>
<proteinExistence type="predicted"/>
<dbReference type="RefSeq" id="WP_278014915.1">
    <property type="nucleotide sequence ID" value="NZ_CP121106.1"/>
</dbReference>
<name>A0ABY8FM99_9SPHN</name>
<feature type="domain" description="Virulence-associated protein E-like" evidence="2">
    <location>
        <begin position="112"/>
        <end position="330"/>
    </location>
</feature>
<reference evidence="3 4" key="1">
    <citation type="submission" date="2023-03" db="EMBL/GenBank/DDBJ databases">
        <title>Altererythrobacter sp. CAU 1644 isolated from sand.</title>
        <authorList>
            <person name="Kim W."/>
        </authorList>
    </citation>
    <scope>NUCLEOTIDE SEQUENCE [LARGE SCALE GENOMIC DNA]</scope>
    <source>
        <strain evidence="3 4">CAU 1644</strain>
    </source>
</reference>
<dbReference type="InterPro" id="IPR007936">
    <property type="entry name" value="VapE-like_dom"/>
</dbReference>
<evidence type="ECO:0000259" key="2">
    <source>
        <dbReference type="Pfam" id="PF05272"/>
    </source>
</evidence>
<dbReference type="Proteomes" id="UP001215827">
    <property type="component" value="Chromosome"/>
</dbReference>
<dbReference type="Pfam" id="PF05272">
    <property type="entry name" value="VapE-like_dom"/>
    <property type="match status" value="1"/>
</dbReference>
<dbReference type="EMBL" id="CP121106">
    <property type="protein sequence ID" value="WFL76149.1"/>
    <property type="molecule type" value="Genomic_DNA"/>
</dbReference>
<gene>
    <name evidence="3" type="ORF">P7228_09050</name>
</gene>
<evidence type="ECO:0000256" key="1">
    <source>
        <dbReference type="SAM" id="MobiDB-lite"/>
    </source>
</evidence>
<evidence type="ECO:0000313" key="4">
    <source>
        <dbReference type="Proteomes" id="UP001215827"/>
    </source>
</evidence>
<evidence type="ECO:0000313" key="3">
    <source>
        <dbReference type="EMBL" id="WFL76149.1"/>
    </source>
</evidence>
<accession>A0ABY8FM99</accession>
<feature type="compositionally biased region" description="Polar residues" evidence="1">
    <location>
        <begin position="1"/>
        <end position="10"/>
    </location>
</feature>
<protein>
    <submittedName>
        <fullName evidence="3">VapE family protein</fullName>
    </submittedName>
</protein>
<sequence>MNKLASNQEGGSEKPFPQRISREAFPHQPPEGATKLPATKQNVEQLLKQCKVNVSYDVIKKRQSFTRNGEALKFSDLIGLANLNSLNSPWFGDFIQEIAESNPLNPVRDWIESKPWDGTDRLCALYETVTCDEEFHNGLKCLLINHWLRSAVAAAAVDDFRSRGVLTFQGPQGCGKTSWIARLVPSGLTGDFVKLDHHLDPHNKDSVFIAVSHWITEIGELDSSFKKDVARLKGHITNSCDKLRLPYAKSPIEMKRKTVYAASVNDPHFLIDQTGNNRFWTIPVVKLDYRHEIDMQQVFAQLLVEVNNGAEWWLSPAQEKLLEDHNKRFQAVSVIEERLLDALEREKGAPRYMTAMQVLQAIGFNSPTNPQCRECGAILRQRYGPPKRVDGRTRWQVPLKTTEQAWEAFCPQEDEDIY</sequence>
<feature type="region of interest" description="Disordered" evidence="1">
    <location>
        <begin position="1"/>
        <end position="36"/>
    </location>
</feature>
<organism evidence="3 4">
    <name type="scientific">Altererythrobacter arenosus</name>
    <dbReference type="NCBI Taxonomy" id="3032592"/>
    <lineage>
        <taxon>Bacteria</taxon>
        <taxon>Pseudomonadati</taxon>
        <taxon>Pseudomonadota</taxon>
        <taxon>Alphaproteobacteria</taxon>
        <taxon>Sphingomonadales</taxon>
        <taxon>Erythrobacteraceae</taxon>
        <taxon>Altererythrobacter</taxon>
    </lineage>
</organism>